<evidence type="ECO:0000256" key="1">
    <source>
        <dbReference type="ARBA" id="ARBA00008754"/>
    </source>
</evidence>
<dbReference type="InterPro" id="IPR004785">
    <property type="entry name" value="RpiB"/>
</dbReference>
<name>A0A1H8U961_9FIRM</name>
<evidence type="ECO:0000313" key="5">
    <source>
        <dbReference type="Proteomes" id="UP000198847"/>
    </source>
</evidence>
<dbReference type="OrthoDB" id="1778624at2"/>
<dbReference type="Proteomes" id="UP000198847">
    <property type="component" value="Unassembled WGS sequence"/>
</dbReference>
<dbReference type="Pfam" id="PF02502">
    <property type="entry name" value="LacAB_rpiB"/>
    <property type="match status" value="1"/>
</dbReference>
<dbReference type="GO" id="GO:0016861">
    <property type="term" value="F:intramolecular oxidoreductase activity, interconverting aldoses and ketoses"/>
    <property type="evidence" value="ECO:0007669"/>
    <property type="project" value="UniProtKB-ARBA"/>
</dbReference>
<dbReference type="NCBIfam" id="TIGR00689">
    <property type="entry name" value="rpiB_lacA_lacB"/>
    <property type="match status" value="1"/>
</dbReference>
<keyword evidence="2 4" id="KW-0413">Isomerase</keyword>
<dbReference type="NCBIfam" id="NF004051">
    <property type="entry name" value="PRK05571.1"/>
    <property type="match status" value="1"/>
</dbReference>
<dbReference type="AlphaFoldDB" id="A0A1H8U961"/>
<comment type="similarity">
    <text evidence="1">Belongs to the LacAB/RpiB family.</text>
</comment>
<feature type="active site" description="Proton acceptor" evidence="3">
    <location>
        <position position="64"/>
    </location>
</feature>
<dbReference type="Gene3D" id="3.40.1400.10">
    <property type="entry name" value="Sugar-phosphate isomerase, RpiB/LacA/LacB"/>
    <property type="match status" value="1"/>
</dbReference>
<feature type="active site" description="Proton donor" evidence="3">
    <location>
        <position position="97"/>
    </location>
</feature>
<proteinExistence type="inferred from homology"/>
<accession>A0A1H8U961</accession>
<evidence type="ECO:0000256" key="3">
    <source>
        <dbReference type="PIRSR" id="PIRSR005384-1"/>
    </source>
</evidence>
<dbReference type="InterPro" id="IPR003500">
    <property type="entry name" value="RpiB_LacA_LacB"/>
</dbReference>
<dbReference type="PIRSF" id="PIRSF005384">
    <property type="entry name" value="RpiB_LacA_B"/>
    <property type="match status" value="1"/>
</dbReference>
<protein>
    <submittedName>
        <fullName evidence="4">Ribose 5-phosphate isomerase B</fullName>
    </submittedName>
</protein>
<keyword evidence="5" id="KW-1185">Reference proteome</keyword>
<evidence type="ECO:0000256" key="2">
    <source>
        <dbReference type="ARBA" id="ARBA00023235"/>
    </source>
</evidence>
<dbReference type="STRING" id="112903.SAMN04490178_10889"/>
<dbReference type="InterPro" id="IPR051812">
    <property type="entry name" value="SPI_LacAB/RpiB"/>
</dbReference>
<dbReference type="EMBL" id="FODY01000008">
    <property type="protein sequence ID" value="SEO99749.1"/>
    <property type="molecule type" value="Genomic_DNA"/>
</dbReference>
<organism evidence="4 5">
    <name type="scientific">Propionispora vibrioides</name>
    <dbReference type="NCBI Taxonomy" id="112903"/>
    <lineage>
        <taxon>Bacteria</taxon>
        <taxon>Bacillati</taxon>
        <taxon>Bacillota</taxon>
        <taxon>Negativicutes</taxon>
        <taxon>Selenomonadales</taxon>
        <taxon>Sporomusaceae</taxon>
        <taxon>Propionispora</taxon>
    </lineage>
</organism>
<dbReference type="InterPro" id="IPR036569">
    <property type="entry name" value="RpiB_LacA_LacB_sf"/>
</dbReference>
<dbReference type="GO" id="GO:0005975">
    <property type="term" value="P:carbohydrate metabolic process"/>
    <property type="evidence" value="ECO:0007669"/>
    <property type="project" value="InterPro"/>
</dbReference>
<dbReference type="SUPFAM" id="SSF89623">
    <property type="entry name" value="Ribose/Galactose isomerase RpiB/AlsB"/>
    <property type="match status" value="1"/>
</dbReference>
<dbReference type="RefSeq" id="WP_091745793.1">
    <property type="nucleotide sequence ID" value="NZ_FODY01000008.1"/>
</dbReference>
<sequence>MLAIGSDHAGFYLKQDILARFQKAGLAYRDFGTLDGSATDTADVALAVAQAVVSGEYEQGILICGTGIGMSIAANKVPGIRAALVGDCFSAKMAREHNNANVLCLGARVLGSGAAITIVDTWLASRFDGAEKRLRRIEKINRIEVLYSG</sequence>
<dbReference type="NCBIfam" id="TIGR01120">
    <property type="entry name" value="rpiB"/>
    <property type="match status" value="1"/>
</dbReference>
<dbReference type="PANTHER" id="PTHR43732:SF1">
    <property type="entry name" value="RIBOSE 5-PHOSPHATE ISOMERASE"/>
    <property type="match status" value="1"/>
</dbReference>
<reference evidence="4 5" key="1">
    <citation type="submission" date="2016-10" db="EMBL/GenBank/DDBJ databases">
        <authorList>
            <person name="de Groot N.N."/>
        </authorList>
    </citation>
    <scope>NUCLEOTIDE SEQUENCE [LARGE SCALE GENOMIC DNA]</scope>
    <source>
        <strain evidence="4 5">DSM 13305</strain>
    </source>
</reference>
<dbReference type="PANTHER" id="PTHR43732">
    <property type="entry name" value="RIBOSE 5-PHOSPHATE ISOMERASE-RELATED"/>
    <property type="match status" value="1"/>
</dbReference>
<gene>
    <name evidence="4" type="ORF">SAMN04490178_10889</name>
</gene>
<evidence type="ECO:0000313" key="4">
    <source>
        <dbReference type="EMBL" id="SEO99749.1"/>
    </source>
</evidence>